<comment type="caution">
    <text evidence="1">The sequence shown here is derived from an EMBL/GenBank/DDBJ whole genome shotgun (WGS) entry which is preliminary data.</text>
</comment>
<reference evidence="1 2" key="1">
    <citation type="submission" date="2019-08" db="EMBL/GenBank/DDBJ databases">
        <title>In-depth cultivation of the pig gut microbiome towards novel bacterial diversity and tailored functional studies.</title>
        <authorList>
            <person name="Wylensek D."/>
            <person name="Hitch T.C.A."/>
            <person name="Clavel T."/>
        </authorList>
    </citation>
    <scope>NUCLEOTIDE SEQUENCE [LARGE SCALE GENOMIC DNA]</scope>
    <source>
        <strain evidence="1 2">Oil-RF-744-WCA-WT-10</strain>
    </source>
</reference>
<dbReference type="EMBL" id="VULT01000001">
    <property type="protein sequence ID" value="MSS16233.1"/>
    <property type="molecule type" value="Genomic_DNA"/>
</dbReference>
<keyword evidence="2" id="KW-1185">Reference proteome</keyword>
<accession>A0A6L5XAG1</accession>
<name>A0A6L5XAG1_9BACT</name>
<dbReference type="RefSeq" id="WP_154327980.1">
    <property type="nucleotide sequence ID" value="NZ_CP045696.1"/>
</dbReference>
<protein>
    <submittedName>
        <fullName evidence="1">Uncharacterized protein</fullName>
    </submittedName>
</protein>
<gene>
    <name evidence="1" type="ORF">FYJ29_00360</name>
</gene>
<dbReference type="AlphaFoldDB" id="A0A6L5XAG1"/>
<sequence>MSWKRFKFGNQKLYVIPGTDHRFRTEHDAKFYCDEHGIDFATVEKYDSKKEYARWLELQILQRVGEISELRRQVEFELIPAKYETKKVKDKVVRKWFVPYDLPCGIYECMTRKEAETFAKANKIPYKKIYSKEYTEPVYKEECIMQNAVYTADFVYRDKDGNEVVEDVKSEVTRKEADYVLRRKLMLDRHGILVLET</sequence>
<organism evidence="1 2">
    <name type="scientific">Sodaliphilus pleomorphus</name>
    <dbReference type="NCBI Taxonomy" id="2606626"/>
    <lineage>
        <taxon>Bacteria</taxon>
        <taxon>Pseudomonadati</taxon>
        <taxon>Bacteroidota</taxon>
        <taxon>Bacteroidia</taxon>
        <taxon>Bacteroidales</taxon>
        <taxon>Muribaculaceae</taxon>
        <taxon>Sodaliphilus</taxon>
    </lineage>
</organism>
<evidence type="ECO:0000313" key="1">
    <source>
        <dbReference type="EMBL" id="MSS16233.1"/>
    </source>
</evidence>
<proteinExistence type="predicted"/>
<dbReference type="Proteomes" id="UP000483362">
    <property type="component" value="Unassembled WGS sequence"/>
</dbReference>
<evidence type="ECO:0000313" key="2">
    <source>
        <dbReference type="Proteomes" id="UP000483362"/>
    </source>
</evidence>